<dbReference type="Proteomes" id="UP000502196">
    <property type="component" value="Chromosome"/>
</dbReference>
<gene>
    <name evidence="2" type="ORF">COOX1_2257</name>
</gene>
<name>A0A6F9EC43_9BACL</name>
<evidence type="ECO:0000313" key="3">
    <source>
        <dbReference type="Proteomes" id="UP000502196"/>
    </source>
</evidence>
<organism evidence="2 3">
    <name type="scientific">Kyrpidia spormannii</name>
    <dbReference type="NCBI Taxonomy" id="2055160"/>
    <lineage>
        <taxon>Bacteria</taxon>
        <taxon>Bacillati</taxon>
        <taxon>Bacillota</taxon>
        <taxon>Bacilli</taxon>
        <taxon>Bacillales</taxon>
        <taxon>Alicyclobacillaceae</taxon>
        <taxon>Kyrpidia</taxon>
    </lineage>
</organism>
<evidence type="ECO:0000256" key="1">
    <source>
        <dbReference type="SAM" id="MobiDB-lite"/>
    </source>
</evidence>
<accession>A0A6F9EC43</accession>
<dbReference type="InterPro" id="IPR035093">
    <property type="entry name" value="RelE/ParE_toxin_dom_sf"/>
</dbReference>
<feature type="region of interest" description="Disordered" evidence="1">
    <location>
        <begin position="87"/>
        <end position="110"/>
    </location>
</feature>
<dbReference type="RefSeq" id="WP_170085892.1">
    <property type="nucleotide sequence ID" value="NZ_CP047972.1"/>
</dbReference>
<proteinExistence type="predicted"/>
<protein>
    <submittedName>
        <fullName evidence="2">Plasmid stabilization system</fullName>
    </submittedName>
</protein>
<sequence>MDWDRFDEMLGQCGVRVRSTKAAAGRERDSSHRELAGPAKIKSKSANLRVVYRPVDEEDGTVTMEIIAIGPRDHDKVYKEAARRMMARDSKPPENQSSKKLRGCPGGFFF</sequence>
<evidence type="ECO:0000313" key="2">
    <source>
        <dbReference type="EMBL" id="CAB3394124.1"/>
    </source>
</evidence>
<dbReference type="AlphaFoldDB" id="A0A6F9EC43"/>
<reference evidence="2 3" key="1">
    <citation type="submission" date="2020-04" db="EMBL/GenBank/DDBJ databases">
        <authorList>
            <person name="Hogendoorn C."/>
        </authorList>
    </citation>
    <scope>NUCLEOTIDE SEQUENCE [LARGE SCALE GENOMIC DNA]</scope>
    <source>
        <strain evidence="2">COOX1</strain>
    </source>
</reference>
<dbReference type="Gene3D" id="3.30.2310.20">
    <property type="entry name" value="RelE-like"/>
    <property type="match status" value="1"/>
</dbReference>
<dbReference type="EMBL" id="LR792683">
    <property type="protein sequence ID" value="CAB3394124.1"/>
    <property type="molecule type" value="Genomic_DNA"/>
</dbReference>